<dbReference type="GO" id="GO:0019031">
    <property type="term" value="C:viral envelope"/>
    <property type="evidence" value="ECO:0007669"/>
    <property type="project" value="UniProtKB-KW"/>
</dbReference>
<dbReference type="EMBL" id="MH320556">
    <property type="protein sequence ID" value="AYO89037.1"/>
    <property type="molecule type" value="Genomic_DNA"/>
</dbReference>
<evidence type="ECO:0000313" key="12">
    <source>
        <dbReference type="EMBL" id="AYO87819.1"/>
    </source>
</evidence>
<dbReference type="Pfam" id="PF02442">
    <property type="entry name" value="L1R_F9L"/>
    <property type="match status" value="1"/>
</dbReference>
<keyword evidence="3" id="KW-0261">Viral envelope protein</keyword>
<dbReference type="Proteomes" id="UP000315637">
    <property type="component" value="Segment"/>
</dbReference>
<evidence type="ECO:0000256" key="6">
    <source>
        <dbReference type="ARBA" id="ARBA00023136"/>
    </source>
</evidence>
<evidence type="ECO:0000256" key="5">
    <source>
        <dbReference type="ARBA" id="ARBA00022989"/>
    </source>
</evidence>
<evidence type="ECO:0000256" key="2">
    <source>
        <dbReference type="ARBA" id="ARBA00022692"/>
    </source>
</evidence>
<accession>A0A1S7DM53</accession>
<dbReference type="EMBL" id="MH320550">
    <property type="protein sequence ID" value="AYO87989.1"/>
    <property type="molecule type" value="Genomic_DNA"/>
</dbReference>
<keyword evidence="6 9" id="KW-0472">Membrane</keyword>
<protein>
    <submittedName>
        <fullName evidence="10">MC016</fullName>
    </submittedName>
</protein>
<sequence>MASPALSTLYGAFVARYLRKLSLYSTTNSVTCAIHVGRIVGTLQNCSVRVLNRCNNNDQLSFRLLLEAFAETVSLLPPKQRAEIAAQVGIDLEAASHEESRLERKCRAHAALVQNLDVQTLNVGTCIAPPGRSLAMQVVNSGSAAANCGLEAIIRSLSQRPAFVPVDARRALRPGALARLLAAAAAVLLALLALAALRRRLRLRYQYATDLYV</sequence>
<dbReference type="EMBL" id="KY040274">
    <property type="protein sequence ID" value="AQY16587.1"/>
    <property type="molecule type" value="Genomic_DNA"/>
</dbReference>
<comment type="subcellular location">
    <subcellularLocation>
        <location evidence="1">Virion membrane</location>
        <topology evidence="1">Single-pass membrane protein</topology>
    </subcellularLocation>
</comment>
<feature type="transmembrane region" description="Helical" evidence="9">
    <location>
        <begin position="176"/>
        <end position="197"/>
    </location>
</feature>
<reference evidence="11" key="2">
    <citation type="journal article" date="2018" name="Viruses">
        <title>New Insights into the Evolutionary and Genomic Landscape of Molluscum Contagiosum Virus (MCV) based on Nine MCV1 and Six MCV2 Complete Genome Sequences.</title>
        <authorList>
            <person name="Zorec T."/>
            <person name="Kutnjak D."/>
            <person name="Hosnjak L."/>
            <person name="Kusar B."/>
            <person name="Trcko K."/>
            <person name="Kocjan B."/>
            <person name="Li Y."/>
            <person name="Krizmaric M."/>
            <person name="Miljkovic J."/>
            <person name="Ravnikar M."/>
            <person name="Poljak M."/>
        </authorList>
    </citation>
    <scope>NUCLEOTIDE SEQUENCE [LARGE SCALE GENOMIC DNA]</scope>
    <source>
        <strain evidence="11">MCV2_MB98</strain>
        <strain evidence="12">MCV2_MC313</strain>
        <strain evidence="13">MCV2_MC316</strain>
        <strain evidence="14">MCV2_MC332</strain>
        <strain evidence="15">MCV2_MC515</strain>
    </source>
</reference>
<dbReference type="Proteomes" id="UP000320816">
    <property type="component" value="Segment"/>
</dbReference>
<keyword evidence="4" id="KW-0426">Late protein</keyword>
<dbReference type="GO" id="GO:0055036">
    <property type="term" value="C:virion membrane"/>
    <property type="evidence" value="ECO:0007669"/>
    <property type="project" value="UniProtKB-SubCell"/>
</dbReference>
<name>A0A1S7DM53_MCV2</name>
<keyword evidence="3" id="KW-0946">Virion</keyword>
<comment type="function">
    <text evidence="8">Component of the entry fusion complex (EFC), which consists of 11 proteins. During cell infection, this complex mediates entry of the virion core into the host cytoplasm by a two-step mechanism consisting of lipid mixing of the viral and cellular membranes and subsequent pore formation.</text>
</comment>
<dbReference type="InterPro" id="IPR003472">
    <property type="entry name" value="Virion_mem_poxvirus_L1"/>
</dbReference>
<dbReference type="Proteomes" id="UP000320664">
    <property type="component" value="Segment"/>
</dbReference>
<reference evidence="10" key="1">
    <citation type="journal article" date="2017" name="J. Gen. Virol.">
        <title>Recombination events and variability among full-length genomes of co-circulating molluscum contagiosum virus subtypes 1 and 2.</title>
        <authorList>
            <person name="Lopez-Bueno A."/>
            <person name="Parras-Molto M."/>
            <person name="Lopez-Barrantes O."/>
            <person name="Belda S."/>
            <person name="Alejo A."/>
        </authorList>
    </citation>
    <scope>NUCLEOTIDE SEQUENCE</scope>
    <source>
        <strain evidence="10">Madrid 2016_1</strain>
    </source>
</reference>
<dbReference type="Proteomes" id="UP000319755">
    <property type="component" value="Genome"/>
</dbReference>
<organismHost>
    <name type="scientific">Homo sapiens</name>
    <name type="common">Human</name>
    <dbReference type="NCBI Taxonomy" id="9606"/>
</organismHost>
<keyword evidence="7" id="KW-1015">Disulfide bond</keyword>
<evidence type="ECO:0000313" key="13">
    <source>
        <dbReference type="EMBL" id="AYO87989.1"/>
    </source>
</evidence>
<evidence type="ECO:0000256" key="8">
    <source>
        <dbReference type="ARBA" id="ARBA00034668"/>
    </source>
</evidence>
<dbReference type="Proteomes" id="UP000317568">
    <property type="component" value="Genome"/>
</dbReference>
<evidence type="ECO:0000256" key="1">
    <source>
        <dbReference type="ARBA" id="ARBA00004381"/>
    </source>
</evidence>
<dbReference type="EMBL" id="MH320549">
    <property type="protein sequence ID" value="AYO87819.1"/>
    <property type="molecule type" value="Genomic_DNA"/>
</dbReference>
<gene>
    <name evidence="10" type="primary">MC016L</name>
</gene>
<dbReference type="Proteomes" id="UP000317891">
    <property type="component" value="Segment"/>
</dbReference>
<evidence type="ECO:0000313" key="11">
    <source>
        <dbReference type="EMBL" id="AYO87649.1"/>
    </source>
</evidence>
<evidence type="ECO:0000256" key="4">
    <source>
        <dbReference type="ARBA" id="ARBA00022921"/>
    </source>
</evidence>
<evidence type="ECO:0000256" key="7">
    <source>
        <dbReference type="ARBA" id="ARBA00023157"/>
    </source>
</evidence>
<reference evidence="11" key="3">
    <citation type="submission" date="2018-05" db="EMBL/GenBank/DDBJ databases">
        <authorList>
            <person name="Zorec T.M."/>
            <person name="Hosnjak L."/>
            <person name="Kutnjak D."/>
            <person name="Kusar B."/>
            <person name="Trcko K."/>
            <person name="Kocjan B.J."/>
            <person name="Li Y."/>
            <person name="Krizmaric M."/>
            <person name="Miljkovic J."/>
            <person name="Ravnikar M."/>
            <person name="Poljak M."/>
        </authorList>
    </citation>
    <scope>NUCLEOTIDE SEQUENCE</scope>
    <source>
        <strain evidence="11">MCV2_MB98</strain>
        <strain evidence="12">MCV2_MC313</strain>
        <strain evidence="13">MCV2_MC316</strain>
        <strain evidence="14">MCV2_MC332</strain>
        <strain evidence="15">MCV2_MC515</strain>
    </source>
</reference>
<evidence type="ECO:0000256" key="9">
    <source>
        <dbReference type="SAM" id="Phobius"/>
    </source>
</evidence>
<evidence type="ECO:0000256" key="3">
    <source>
        <dbReference type="ARBA" id="ARBA00022879"/>
    </source>
</evidence>
<proteinExistence type="predicted"/>
<evidence type="ECO:0000313" key="15">
    <source>
        <dbReference type="EMBL" id="AYO89037.1"/>
    </source>
</evidence>
<evidence type="ECO:0000313" key="10">
    <source>
        <dbReference type="EMBL" id="AQY16587.1"/>
    </source>
</evidence>
<evidence type="ECO:0000313" key="14">
    <source>
        <dbReference type="EMBL" id="AYO88159.1"/>
    </source>
</evidence>
<dbReference type="EMBL" id="MH320548">
    <property type="protein sequence ID" value="AYO87649.1"/>
    <property type="molecule type" value="Genomic_DNA"/>
</dbReference>
<keyword evidence="2 9" id="KW-0812">Transmembrane</keyword>
<keyword evidence="5 9" id="KW-1133">Transmembrane helix</keyword>
<organism evidence="10">
    <name type="scientific">Molluscum contagiosum virus subtype 2</name>
    <name type="common">MOCV</name>
    <name type="synonym">MCVII</name>
    <dbReference type="NCBI Taxonomy" id="10281"/>
    <lineage>
        <taxon>Viruses</taxon>
        <taxon>Varidnaviria</taxon>
        <taxon>Bamfordvirae</taxon>
        <taxon>Nucleocytoviricota</taxon>
        <taxon>Pokkesviricetes</taxon>
        <taxon>Chitovirales</taxon>
        <taxon>Poxviridae</taxon>
        <taxon>Chordopoxvirinae</taxon>
        <taxon>Molluscipoxvirus</taxon>
        <taxon>Molluscipoxvirus molluscum</taxon>
        <taxon>Molluscum contagiosum virus</taxon>
    </lineage>
</organism>
<dbReference type="EMBL" id="MH320551">
    <property type="protein sequence ID" value="AYO88159.1"/>
    <property type="molecule type" value="Genomic_DNA"/>
</dbReference>